<proteinExistence type="predicted"/>
<keyword evidence="2" id="KW-0808">Transferase</keyword>
<organism evidence="2 3">
    <name type="scientific">Salinarimonas soli</name>
    <dbReference type="NCBI Taxonomy" id="1638099"/>
    <lineage>
        <taxon>Bacteria</taxon>
        <taxon>Pseudomonadati</taxon>
        <taxon>Pseudomonadota</taxon>
        <taxon>Alphaproteobacteria</taxon>
        <taxon>Hyphomicrobiales</taxon>
        <taxon>Salinarimonadaceae</taxon>
        <taxon>Salinarimonas</taxon>
    </lineage>
</organism>
<evidence type="ECO:0000313" key="3">
    <source>
        <dbReference type="Proteomes" id="UP000323142"/>
    </source>
</evidence>
<sequence length="290" mass="29706">MERGRLFLGVDGGGTGCRARIEDEAGTVLGIGLAGPAATRFGIERSWDAIRTAFEGAIREAGLGRDEIAALSAGIGVAGLGRKGALEAFQAIPHPFARISIATDGLVACLGAHGGADGAIVIVGTGSCGIGRVGGRDMKVGGYGFPISDEGSGADLGLRTLRLALRASDGRHESTPLLREVMSRFDDDPTEVVAWMDKATATDYATLAPLVFRHADQGDPAGRRVVQVAAAHVDGLVRALAERGAARVTLIGGLSSAIEAWLSPDVRRRLSPALGDAVTGAIILAGRAPL</sequence>
<dbReference type="PANTHER" id="PTHR43190">
    <property type="entry name" value="N-ACETYL-D-GLUCOSAMINE KINASE"/>
    <property type="match status" value="1"/>
</dbReference>
<keyword evidence="2" id="KW-0418">Kinase</keyword>
<feature type="domain" description="ATPase BadF/BadG/BcrA/BcrD type" evidence="1">
    <location>
        <begin position="8"/>
        <end position="269"/>
    </location>
</feature>
<dbReference type="PANTHER" id="PTHR43190:SF3">
    <property type="entry name" value="N-ACETYL-D-GLUCOSAMINE KINASE"/>
    <property type="match status" value="1"/>
</dbReference>
<dbReference type="RefSeq" id="WP_149815194.1">
    <property type="nucleotide sequence ID" value="NZ_VUOA01000003.1"/>
</dbReference>
<reference evidence="2 3" key="1">
    <citation type="submission" date="2019-09" db="EMBL/GenBank/DDBJ databases">
        <title>Salinarimonas rosea gen. nov., sp. nov., a new member of the a-2 subgroup of the Proteobacteria.</title>
        <authorList>
            <person name="Liu J."/>
        </authorList>
    </citation>
    <scope>NUCLEOTIDE SEQUENCE [LARGE SCALE GENOMIC DNA]</scope>
    <source>
        <strain evidence="2 3">BN140002</strain>
    </source>
</reference>
<dbReference type="InterPro" id="IPR002731">
    <property type="entry name" value="ATPase_BadF"/>
</dbReference>
<comment type="caution">
    <text evidence="2">The sequence shown here is derived from an EMBL/GenBank/DDBJ whole genome shotgun (WGS) entry which is preliminary data.</text>
</comment>
<dbReference type="Pfam" id="PF01869">
    <property type="entry name" value="BcrAD_BadFG"/>
    <property type="match status" value="1"/>
</dbReference>
<dbReference type="AlphaFoldDB" id="A0A5B2VZX7"/>
<evidence type="ECO:0000313" key="2">
    <source>
        <dbReference type="EMBL" id="KAA2244258.1"/>
    </source>
</evidence>
<accession>A0A5B2VZX7</accession>
<dbReference type="EMBL" id="VUOA01000003">
    <property type="protein sequence ID" value="KAA2244258.1"/>
    <property type="molecule type" value="Genomic_DNA"/>
</dbReference>
<keyword evidence="3" id="KW-1185">Reference proteome</keyword>
<dbReference type="InterPro" id="IPR052519">
    <property type="entry name" value="Euk-type_GlcNAc_Kinase"/>
</dbReference>
<dbReference type="InterPro" id="IPR043129">
    <property type="entry name" value="ATPase_NBD"/>
</dbReference>
<dbReference type="Proteomes" id="UP000323142">
    <property type="component" value="Unassembled WGS sequence"/>
</dbReference>
<protein>
    <submittedName>
        <fullName evidence="2">N-acetylglucosamine kinase</fullName>
    </submittedName>
</protein>
<reference evidence="2 3" key="2">
    <citation type="submission" date="2019-09" db="EMBL/GenBank/DDBJ databases">
        <authorList>
            <person name="Jin C."/>
        </authorList>
    </citation>
    <scope>NUCLEOTIDE SEQUENCE [LARGE SCALE GENOMIC DNA]</scope>
    <source>
        <strain evidence="2 3">BN140002</strain>
    </source>
</reference>
<evidence type="ECO:0000259" key="1">
    <source>
        <dbReference type="Pfam" id="PF01869"/>
    </source>
</evidence>
<name>A0A5B2VZX7_9HYPH</name>
<dbReference type="CDD" id="cd24082">
    <property type="entry name" value="ASKHA_NBD_GspK-like"/>
    <property type="match status" value="1"/>
</dbReference>
<dbReference type="SUPFAM" id="SSF53067">
    <property type="entry name" value="Actin-like ATPase domain"/>
    <property type="match status" value="2"/>
</dbReference>
<dbReference type="GO" id="GO:0016301">
    <property type="term" value="F:kinase activity"/>
    <property type="evidence" value="ECO:0007669"/>
    <property type="project" value="UniProtKB-KW"/>
</dbReference>
<gene>
    <name evidence="2" type="ORF">F0L46_01020</name>
</gene>
<dbReference type="OrthoDB" id="63487at2"/>
<dbReference type="Gene3D" id="3.30.420.40">
    <property type="match status" value="2"/>
</dbReference>